<feature type="domain" description="HTH cro/C1-type" evidence="1">
    <location>
        <begin position="249"/>
        <end position="280"/>
    </location>
</feature>
<gene>
    <name evidence="2" type="ORF">DCCM_2458</name>
</gene>
<dbReference type="PROSITE" id="PS50943">
    <property type="entry name" value="HTH_CROC1"/>
    <property type="match status" value="2"/>
</dbReference>
<dbReference type="Gene3D" id="1.10.10.60">
    <property type="entry name" value="Homeodomain-like"/>
    <property type="match status" value="2"/>
</dbReference>
<organism evidence="2 3">
    <name type="scientific">Desulfocucumis palustris</name>
    <dbReference type="NCBI Taxonomy" id="1898651"/>
    <lineage>
        <taxon>Bacteria</taxon>
        <taxon>Bacillati</taxon>
        <taxon>Bacillota</taxon>
        <taxon>Clostridia</taxon>
        <taxon>Eubacteriales</taxon>
        <taxon>Desulfocucumaceae</taxon>
        <taxon>Desulfocucumis</taxon>
    </lineage>
</organism>
<accession>A0A2L2XAR2</accession>
<keyword evidence="3" id="KW-1185">Reference proteome</keyword>
<name>A0A2L2XAR2_9FIRM</name>
<reference evidence="3" key="1">
    <citation type="submission" date="2018-02" db="EMBL/GenBank/DDBJ databases">
        <title>Genome sequence of Desulfocucumis palustris strain NAW-5.</title>
        <authorList>
            <person name="Watanabe M."/>
            <person name="Kojima H."/>
            <person name="Fukui M."/>
        </authorList>
    </citation>
    <scope>NUCLEOTIDE SEQUENCE [LARGE SCALE GENOMIC DNA]</scope>
    <source>
        <strain evidence="3">NAW-5</strain>
    </source>
</reference>
<evidence type="ECO:0000313" key="3">
    <source>
        <dbReference type="Proteomes" id="UP000239549"/>
    </source>
</evidence>
<dbReference type="EMBL" id="BFAV01000096">
    <property type="protein sequence ID" value="GBF33357.1"/>
    <property type="molecule type" value="Genomic_DNA"/>
</dbReference>
<dbReference type="Pfam" id="PF13936">
    <property type="entry name" value="HTH_38"/>
    <property type="match status" value="1"/>
</dbReference>
<protein>
    <recommendedName>
        <fullName evidence="1">HTH cro/C1-type domain-containing protein</fullName>
    </recommendedName>
</protein>
<dbReference type="SUPFAM" id="SSF46689">
    <property type="entry name" value="Homeodomain-like"/>
    <property type="match status" value="2"/>
</dbReference>
<dbReference type="InterPro" id="IPR001387">
    <property type="entry name" value="Cro/C1-type_HTH"/>
</dbReference>
<sequence length="280" mass="32933">MDYPKTSNSVIAGNDPASKWEEAKRKFIEAYSQYNKPLSPGEKRKYVNRQRILLRICNMRYGNVEIIPGKSGHAEDIEYHKCETIMFKLFRAAAAMLHKDKPDPEERVKEAMEFLNWRIANPYSDINKLLEYTHDYERYKWISIEAIYRLMGVTEGERQILEDMRQQWKIKAELKRAWKNARRRRIARAQVAKQAKLAKRKERAQRLSAKGLSTREIAEIMGISKSTISRWLREVSEQPKATSNNREEIIRLREEGLSQQEIASRFGISQSTVSRVLRNK</sequence>
<comment type="caution">
    <text evidence="2">The sequence shown here is derived from an EMBL/GenBank/DDBJ whole genome shotgun (WGS) entry which is preliminary data.</text>
</comment>
<dbReference type="RefSeq" id="WP_165792050.1">
    <property type="nucleotide sequence ID" value="NZ_BFAV01000096.1"/>
</dbReference>
<dbReference type="Proteomes" id="UP000239549">
    <property type="component" value="Unassembled WGS sequence"/>
</dbReference>
<feature type="domain" description="HTH cro/C1-type" evidence="1">
    <location>
        <begin position="209"/>
        <end position="233"/>
    </location>
</feature>
<dbReference type="InterPro" id="IPR009057">
    <property type="entry name" value="Homeodomain-like_sf"/>
</dbReference>
<dbReference type="AlphaFoldDB" id="A0A2L2XAR2"/>
<dbReference type="Pfam" id="PF13384">
    <property type="entry name" value="HTH_23"/>
    <property type="match status" value="1"/>
</dbReference>
<evidence type="ECO:0000313" key="2">
    <source>
        <dbReference type="EMBL" id="GBF33357.1"/>
    </source>
</evidence>
<dbReference type="InterPro" id="IPR025246">
    <property type="entry name" value="IS30-like_HTH"/>
</dbReference>
<proteinExistence type="predicted"/>
<evidence type="ECO:0000259" key="1">
    <source>
        <dbReference type="PROSITE" id="PS50943"/>
    </source>
</evidence>